<dbReference type="EMBL" id="JBHSWE010000001">
    <property type="protein sequence ID" value="MFC6673368.1"/>
    <property type="molecule type" value="Genomic_DNA"/>
</dbReference>
<evidence type="ECO:0000256" key="4">
    <source>
        <dbReference type="ARBA" id="ARBA00023141"/>
    </source>
</evidence>
<name>A0ABW2A7G4_9GAMM</name>
<keyword evidence="4" id="KW-0028">Amino-acid biosynthesis</keyword>
<keyword evidence="8" id="KW-1185">Reference proteome</keyword>
<evidence type="ECO:0000256" key="2">
    <source>
        <dbReference type="ARBA" id="ARBA00022857"/>
    </source>
</evidence>
<dbReference type="Pfam" id="PF08501">
    <property type="entry name" value="Shikimate_dh_N"/>
    <property type="match status" value="1"/>
</dbReference>
<dbReference type="InterPro" id="IPR036291">
    <property type="entry name" value="NAD(P)-bd_dom_sf"/>
</dbReference>
<dbReference type="Pfam" id="PF01262">
    <property type="entry name" value="AlaDh_PNT_C"/>
    <property type="match status" value="1"/>
</dbReference>
<evidence type="ECO:0000259" key="6">
    <source>
        <dbReference type="Pfam" id="PF08501"/>
    </source>
</evidence>
<dbReference type="InterPro" id="IPR013708">
    <property type="entry name" value="Shikimate_DH-bd_N"/>
</dbReference>
<organism evidence="7 8">
    <name type="scientific">Marinobacterium aestuariivivens</name>
    <dbReference type="NCBI Taxonomy" id="1698799"/>
    <lineage>
        <taxon>Bacteria</taxon>
        <taxon>Pseudomonadati</taxon>
        <taxon>Pseudomonadota</taxon>
        <taxon>Gammaproteobacteria</taxon>
        <taxon>Oceanospirillales</taxon>
        <taxon>Oceanospirillaceae</taxon>
        <taxon>Marinobacterium</taxon>
    </lineage>
</organism>
<dbReference type="InterPro" id="IPR022893">
    <property type="entry name" value="Shikimate_DH_fam"/>
</dbReference>
<dbReference type="RefSeq" id="WP_379911730.1">
    <property type="nucleotide sequence ID" value="NZ_JBHSWE010000001.1"/>
</dbReference>
<dbReference type="PANTHER" id="PTHR21089">
    <property type="entry name" value="SHIKIMATE DEHYDROGENASE"/>
    <property type="match status" value="1"/>
</dbReference>
<dbReference type="SUPFAM" id="SSF53223">
    <property type="entry name" value="Aminoacid dehydrogenase-like, N-terminal domain"/>
    <property type="match status" value="1"/>
</dbReference>
<proteinExistence type="predicted"/>
<comment type="pathway">
    <text evidence="1">Metabolic intermediate biosynthesis; chorismate biosynthesis; chorismate from D-erythrose 4-phosphate and phosphoenolpyruvate: step 4/7.</text>
</comment>
<dbReference type="Gene3D" id="3.40.50.720">
    <property type="entry name" value="NAD(P)-binding Rossmann-like Domain"/>
    <property type="match status" value="1"/>
</dbReference>
<dbReference type="Proteomes" id="UP001596422">
    <property type="component" value="Unassembled WGS sequence"/>
</dbReference>
<evidence type="ECO:0000256" key="1">
    <source>
        <dbReference type="ARBA" id="ARBA00004871"/>
    </source>
</evidence>
<dbReference type="PANTHER" id="PTHR21089:SF1">
    <property type="entry name" value="BIFUNCTIONAL 3-DEHYDROQUINATE DEHYDRATASE_SHIKIMATE DEHYDROGENASE, CHLOROPLASTIC"/>
    <property type="match status" value="1"/>
</dbReference>
<evidence type="ECO:0000256" key="3">
    <source>
        <dbReference type="ARBA" id="ARBA00023002"/>
    </source>
</evidence>
<comment type="caution">
    <text evidence="7">The sequence shown here is derived from an EMBL/GenBank/DDBJ whole genome shotgun (WGS) entry which is preliminary data.</text>
</comment>
<feature type="domain" description="Alanine dehydrogenase/pyridine nucleotide transhydrogenase NAD(H)-binding" evidence="5">
    <location>
        <begin position="113"/>
        <end position="195"/>
    </location>
</feature>
<dbReference type="InterPro" id="IPR046346">
    <property type="entry name" value="Aminoacid_DH-like_N_sf"/>
</dbReference>
<dbReference type="CDD" id="cd01065">
    <property type="entry name" value="NAD_bind_Shikimate_DH"/>
    <property type="match status" value="1"/>
</dbReference>
<feature type="domain" description="Shikimate dehydrogenase substrate binding N-terminal" evidence="6">
    <location>
        <begin position="6"/>
        <end position="91"/>
    </location>
</feature>
<dbReference type="InterPro" id="IPR007698">
    <property type="entry name" value="AlaDH/PNT_NAD(H)-bd"/>
</dbReference>
<evidence type="ECO:0000259" key="5">
    <source>
        <dbReference type="Pfam" id="PF01262"/>
    </source>
</evidence>
<protein>
    <submittedName>
        <fullName evidence="7">Shikimate dehydrogenase family protein</fullName>
    </submittedName>
</protein>
<reference evidence="8" key="1">
    <citation type="journal article" date="2019" name="Int. J. Syst. Evol. Microbiol.">
        <title>The Global Catalogue of Microorganisms (GCM) 10K type strain sequencing project: providing services to taxonomists for standard genome sequencing and annotation.</title>
        <authorList>
            <consortium name="The Broad Institute Genomics Platform"/>
            <consortium name="The Broad Institute Genome Sequencing Center for Infectious Disease"/>
            <person name="Wu L."/>
            <person name="Ma J."/>
        </authorList>
    </citation>
    <scope>NUCLEOTIDE SEQUENCE [LARGE SCALE GENOMIC DNA]</scope>
    <source>
        <strain evidence="8">NBRC 111756</strain>
    </source>
</reference>
<keyword evidence="2" id="KW-0521">NADP</keyword>
<keyword evidence="3" id="KW-0560">Oxidoreductase</keyword>
<sequence>MLKLGLIGQSIAQSRAPALHKMLGEIYGIPVAYALHEPADTSAQAFATTLRQMREQGYRGTNVTFPYKQLAVAEADSVNTAVARTGATNTLSLGDRVEAYNTDYTGFIRGYRGRVGELPAGRVLLVGAGGVGRAIAFALFELGATEVQVFDLSDDSARSLAAALKAAGYNATAIGQDRFDEAVRMADGLVNCTPVGHYKTPGSPVPAELIGRQRWAFDAVYTPLDTEFLIQAHRQGVRIVSGFDLFIYQGIDAFEIFSGIAVDDPAPLSNASSSSLRSAVSLSAEAKLLTRLSPGRMLPSCDSRHALRPAALFV</sequence>
<evidence type="ECO:0000313" key="8">
    <source>
        <dbReference type="Proteomes" id="UP001596422"/>
    </source>
</evidence>
<gene>
    <name evidence="7" type="ORF">ACFQDL_27220</name>
</gene>
<evidence type="ECO:0000313" key="7">
    <source>
        <dbReference type="EMBL" id="MFC6673368.1"/>
    </source>
</evidence>
<dbReference type="SUPFAM" id="SSF51735">
    <property type="entry name" value="NAD(P)-binding Rossmann-fold domains"/>
    <property type="match status" value="1"/>
</dbReference>
<keyword evidence="4" id="KW-0057">Aromatic amino acid biosynthesis</keyword>
<dbReference type="Gene3D" id="3.40.50.10860">
    <property type="entry name" value="Leucine Dehydrogenase, chain A, domain 1"/>
    <property type="match status" value="1"/>
</dbReference>
<accession>A0ABW2A7G4</accession>